<evidence type="ECO:0000313" key="12">
    <source>
        <dbReference type="EMBL" id="MEO3690963.1"/>
    </source>
</evidence>
<evidence type="ECO:0000256" key="7">
    <source>
        <dbReference type="SAM" id="Phobius"/>
    </source>
</evidence>
<dbReference type="InterPro" id="IPR003594">
    <property type="entry name" value="HATPase_dom"/>
</dbReference>
<evidence type="ECO:0000256" key="3">
    <source>
        <dbReference type="ARBA" id="ARBA00022553"/>
    </source>
</evidence>
<evidence type="ECO:0000256" key="6">
    <source>
        <dbReference type="PROSITE-ProRule" id="PRU00169"/>
    </source>
</evidence>
<keyword evidence="5" id="KW-0418">Kinase</keyword>
<feature type="modified residue" description="4-aspartylphosphate" evidence="6">
    <location>
        <position position="870"/>
    </location>
</feature>
<accession>A0ABV0FYE7</accession>
<dbReference type="Gene3D" id="3.30.450.20">
    <property type="entry name" value="PAS domain"/>
    <property type="match status" value="2"/>
</dbReference>
<dbReference type="PRINTS" id="PR00344">
    <property type="entry name" value="BCTRLSENSOR"/>
</dbReference>
<comment type="caution">
    <text evidence="12">The sequence shown here is derived from an EMBL/GenBank/DDBJ whole genome shotgun (WGS) entry which is preliminary data.</text>
</comment>
<dbReference type="SUPFAM" id="SSF55785">
    <property type="entry name" value="PYP-like sensor domain (PAS domain)"/>
    <property type="match status" value="2"/>
</dbReference>
<dbReference type="SMART" id="SM00448">
    <property type="entry name" value="REC"/>
    <property type="match status" value="1"/>
</dbReference>
<dbReference type="InterPro" id="IPR000700">
    <property type="entry name" value="PAS-assoc_C"/>
</dbReference>
<evidence type="ECO:0000256" key="1">
    <source>
        <dbReference type="ARBA" id="ARBA00000085"/>
    </source>
</evidence>
<dbReference type="CDD" id="cd00082">
    <property type="entry name" value="HisKA"/>
    <property type="match status" value="1"/>
</dbReference>
<feature type="transmembrane region" description="Helical" evidence="7">
    <location>
        <begin position="166"/>
        <end position="188"/>
    </location>
</feature>
<evidence type="ECO:0000256" key="2">
    <source>
        <dbReference type="ARBA" id="ARBA00012438"/>
    </source>
</evidence>
<feature type="transmembrane region" description="Helical" evidence="7">
    <location>
        <begin position="85"/>
        <end position="108"/>
    </location>
</feature>
<gene>
    <name evidence="12" type="ORF">ABDJ85_05730</name>
</gene>
<feature type="domain" description="PAC" evidence="11">
    <location>
        <begin position="267"/>
        <end position="322"/>
    </location>
</feature>
<dbReference type="PROSITE" id="PS50109">
    <property type="entry name" value="HIS_KIN"/>
    <property type="match status" value="1"/>
</dbReference>
<feature type="transmembrane region" description="Helical" evidence="7">
    <location>
        <begin position="58"/>
        <end position="78"/>
    </location>
</feature>
<dbReference type="Pfam" id="PF00072">
    <property type="entry name" value="Response_reg"/>
    <property type="match status" value="1"/>
</dbReference>
<dbReference type="InterPro" id="IPR001789">
    <property type="entry name" value="Sig_transdc_resp-reg_receiver"/>
</dbReference>
<feature type="domain" description="Histidine kinase" evidence="8">
    <location>
        <begin position="581"/>
        <end position="799"/>
    </location>
</feature>
<dbReference type="SMART" id="SM00388">
    <property type="entry name" value="HisKA"/>
    <property type="match status" value="1"/>
</dbReference>
<dbReference type="CDD" id="cd17546">
    <property type="entry name" value="REC_hyHK_CKI1_RcsC-like"/>
    <property type="match status" value="1"/>
</dbReference>
<evidence type="ECO:0000256" key="5">
    <source>
        <dbReference type="ARBA" id="ARBA00022777"/>
    </source>
</evidence>
<dbReference type="Gene3D" id="3.40.50.2300">
    <property type="match status" value="1"/>
</dbReference>
<feature type="domain" description="Response regulatory" evidence="9">
    <location>
        <begin position="819"/>
        <end position="935"/>
    </location>
</feature>
<dbReference type="PROSITE" id="PS50113">
    <property type="entry name" value="PAC"/>
    <property type="match status" value="1"/>
</dbReference>
<feature type="transmembrane region" description="Helical" evidence="7">
    <location>
        <begin position="114"/>
        <end position="145"/>
    </location>
</feature>
<dbReference type="InterPro" id="IPR036890">
    <property type="entry name" value="HATPase_C_sf"/>
</dbReference>
<dbReference type="InterPro" id="IPR036097">
    <property type="entry name" value="HisK_dim/P_sf"/>
</dbReference>
<keyword evidence="7" id="KW-0812">Transmembrane</keyword>
<dbReference type="SMART" id="SM00387">
    <property type="entry name" value="HATPase_c"/>
    <property type="match status" value="1"/>
</dbReference>
<dbReference type="SMART" id="SM00091">
    <property type="entry name" value="PAS"/>
    <property type="match status" value="1"/>
</dbReference>
<dbReference type="EC" id="2.7.13.3" evidence="2"/>
<dbReference type="InterPro" id="IPR011006">
    <property type="entry name" value="CheY-like_superfamily"/>
</dbReference>
<dbReference type="InterPro" id="IPR000014">
    <property type="entry name" value="PAS"/>
</dbReference>
<dbReference type="Gene3D" id="3.30.565.10">
    <property type="entry name" value="Histidine kinase-like ATPase, C-terminal domain"/>
    <property type="match status" value="1"/>
</dbReference>
<keyword evidence="12" id="KW-0067">ATP-binding</keyword>
<keyword evidence="4" id="KW-0808">Transferase</keyword>
<dbReference type="CDD" id="cd16922">
    <property type="entry name" value="HATPase_EvgS-ArcB-TorS-like"/>
    <property type="match status" value="1"/>
</dbReference>
<keyword evidence="7" id="KW-0472">Membrane</keyword>
<evidence type="ECO:0000259" key="11">
    <source>
        <dbReference type="PROSITE" id="PS50113"/>
    </source>
</evidence>
<dbReference type="EMBL" id="JBDPZD010000001">
    <property type="protein sequence ID" value="MEO3690963.1"/>
    <property type="molecule type" value="Genomic_DNA"/>
</dbReference>
<organism evidence="12 13">
    <name type="scientific">Roseateles paludis</name>
    <dbReference type="NCBI Taxonomy" id="3145238"/>
    <lineage>
        <taxon>Bacteria</taxon>
        <taxon>Pseudomonadati</taxon>
        <taxon>Pseudomonadota</taxon>
        <taxon>Betaproteobacteria</taxon>
        <taxon>Burkholderiales</taxon>
        <taxon>Sphaerotilaceae</taxon>
        <taxon>Roseateles</taxon>
    </lineage>
</organism>
<dbReference type="PROSITE" id="PS50110">
    <property type="entry name" value="RESPONSE_REGULATORY"/>
    <property type="match status" value="1"/>
</dbReference>
<keyword evidence="13" id="KW-1185">Reference proteome</keyword>
<dbReference type="Pfam" id="PF02518">
    <property type="entry name" value="HATPase_c"/>
    <property type="match status" value="1"/>
</dbReference>
<dbReference type="Proteomes" id="UP001495147">
    <property type="component" value="Unassembled WGS sequence"/>
</dbReference>
<dbReference type="InterPro" id="IPR003661">
    <property type="entry name" value="HisK_dim/P_dom"/>
</dbReference>
<evidence type="ECO:0000256" key="4">
    <source>
        <dbReference type="ARBA" id="ARBA00022679"/>
    </source>
</evidence>
<evidence type="ECO:0000259" key="10">
    <source>
        <dbReference type="PROSITE" id="PS50112"/>
    </source>
</evidence>
<reference evidence="12 13" key="1">
    <citation type="submission" date="2024-05" db="EMBL/GenBank/DDBJ databases">
        <title>Roseateles sp. DJS-2-20 16S ribosomal RNA gene Genome sequencing and assembly.</title>
        <authorList>
            <person name="Woo H."/>
        </authorList>
    </citation>
    <scope>NUCLEOTIDE SEQUENCE [LARGE SCALE GENOMIC DNA]</scope>
    <source>
        <strain evidence="12 13">DJS-2-20</strain>
    </source>
</reference>
<dbReference type="Gene3D" id="1.10.287.130">
    <property type="match status" value="1"/>
</dbReference>
<dbReference type="InterPro" id="IPR005467">
    <property type="entry name" value="His_kinase_dom"/>
</dbReference>
<evidence type="ECO:0000313" key="13">
    <source>
        <dbReference type="Proteomes" id="UP001495147"/>
    </source>
</evidence>
<dbReference type="InterPro" id="IPR004358">
    <property type="entry name" value="Sig_transdc_His_kin-like_C"/>
</dbReference>
<dbReference type="GO" id="GO:0005524">
    <property type="term" value="F:ATP binding"/>
    <property type="evidence" value="ECO:0007669"/>
    <property type="project" value="UniProtKB-KW"/>
</dbReference>
<evidence type="ECO:0000259" key="8">
    <source>
        <dbReference type="PROSITE" id="PS50109"/>
    </source>
</evidence>
<dbReference type="PANTHER" id="PTHR43047">
    <property type="entry name" value="TWO-COMPONENT HISTIDINE PROTEIN KINASE"/>
    <property type="match status" value="1"/>
</dbReference>
<dbReference type="InterPro" id="IPR035965">
    <property type="entry name" value="PAS-like_dom_sf"/>
</dbReference>
<dbReference type="NCBIfam" id="TIGR00229">
    <property type="entry name" value="sensory_box"/>
    <property type="match status" value="1"/>
</dbReference>
<dbReference type="Pfam" id="PF13188">
    <property type="entry name" value="PAS_8"/>
    <property type="match status" value="1"/>
</dbReference>
<keyword evidence="12" id="KW-0547">Nucleotide-binding</keyword>
<sequence length="935" mass="101892">MTRIPGWHTPSSLQHQPLMWRHATLTACLICAVLALLLAVLAWATPWLGLSPAAQPRRLELAGVFALASLTGAALTGLKRPRLGAGSMLACAIVGLAWVAHVSGLGLYMPGLSAAAIIVTLTMALAGLRAGLLLCALQVAALLLLHQNTTSAASAVTVTSQTPTELLIVQLTLMLGSLVAGGLIHHLMAHRLTLALRDQERLADWTRVANDWYWEADAELRITYVSPSFAQSGRDVEAFMHIGQPGGPHFIEDEHWAAMREDLLGRRAFRDRLHGVRWPDGRVDWVRASAEPRYDEDGQCLGWRGVSHDVTAEHEAQRAQARTGAMLEQVFRVSPGAICVARLTDGRMLYVNPGFETLTGYEHTQAVGKSAMELGMWTEAGEPARLRDEILTHGSVRSFRTLVRLADERWADVRISAAGFEIEGDHLVVMYSDDLTELERVRVEGDAILDNASVGIALMRGEHIVRMNPHWLGIFGDDRLRLADGAMPLPDAEQIAKHPLAFERDLLRADGRRITVQFNTRRMPQTPADAHSFSSFQHSAEPLNIWVAVDVTARHQQAQELSIAKHEAEAASAAKGAFLATMSHEIRTPLNGVLGMARLLRQMPPDDARRDEFLGHLCTAAESLNELVSNVLDLSKIEAGALHIEDAEFDLNQLVHKTFEGSAVLGRERGLQMACQLAPGVPQMVRGDALRVRQILSNFLTNAVKFTEHGSVNLEVASGASGQVRFSVHDSGCGVPAEHQGHLFEPFSQADASTTRRYGGTGLGLSICRELATRMGGRIGMDSDGRTGSRFWVELPLPPLDPAATEPPARERYPLAGKRVLVAEDNPVNMVIITSMLQRLGAEVLPAEDGAQAVHVARQQAARIDAVLMDLHMPLIDGLRATRLLRADAATATLPIHAYTAAALEHERQAAKDAGMQGFLTKPVMEADLVRLLRQ</sequence>
<dbReference type="Pfam" id="PF00512">
    <property type="entry name" value="HisKA"/>
    <property type="match status" value="1"/>
</dbReference>
<name>A0ABV0FYE7_9BURK</name>
<feature type="domain" description="PAS" evidence="10">
    <location>
        <begin position="345"/>
        <end position="372"/>
    </location>
</feature>
<protein>
    <recommendedName>
        <fullName evidence="2">histidine kinase</fullName>
        <ecNumber evidence="2">2.7.13.3</ecNumber>
    </recommendedName>
</protein>
<dbReference type="Pfam" id="PF13426">
    <property type="entry name" value="PAS_9"/>
    <property type="match status" value="1"/>
</dbReference>
<keyword evidence="3 6" id="KW-0597">Phosphoprotein</keyword>
<dbReference type="RefSeq" id="WP_347703777.1">
    <property type="nucleotide sequence ID" value="NZ_JBDPZD010000001.1"/>
</dbReference>
<dbReference type="SUPFAM" id="SSF52172">
    <property type="entry name" value="CheY-like"/>
    <property type="match status" value="1"/>
</dbReference>
<dbReference type="SUPFAM" id="SSF55874">
    <property type="entry name" value="ATPase domain of HSP90 chaperone/DNA topoisomerase II/histidine kinase"/>
    <property type="match status" value="1"/>
</dbReference>
<dbReference type="SUPFAM" id="SSF47384">
    <property type="entry name" value="Homodimeric domain of signal transducing histidine kinase"/>
    <property type="match status" value="1"/>
</dbReference>
<comment type="catalytic activity">
    <reaction evidence="1">
        <text>ATP + protein L-histidine = ADP + protein N-phospho-L-histidine.</text>
        <dbReference type="EC" id="2.7.13.3"/>
    </reaction>
</comment>
<proteinExistence type="predicted"/>
<evidence type="ECO:0000259" key="9">
    <source>
        <dbReference type="PROSITE" id="PS50110"/>
    </source>
</evidence>
<dbReference type="PROSITE" id="PS50112">
    <property type="entry name" value="PAS"/>
    <property type="match status" value="1"/>
</dbReference>
<keyword evidence="7" id="KW-1133">Transmembrane helix</keyword>
<dbReference type="CDD" id="cd00130">
    <property type="entry name" value="PAS"/>
    <property type="match status" value="2"/>
</dbReference>